<evidence type="ECO:0000313" key="7">
    <source>
        <dbReference type="EMBL" id="MVO86972.1"/>
    </source>
</evidence>
<dbReference type="SUPFAM" id="SSF48264">
    <property type="entry name" value="Cytochrome P450"/>
    <property type="match status" value="1"/>
</dbReference>
<dbReference type="CDD" id="cd11029">
    <property type="entry name" value="CYP107-like"/>
    <property type="match status" value="1"/>
</dbReference>
<dbReference type="RefSeq" id="WP_157166761.1">
    <property type="nucleotide sequence ID" value="NZ_WPNZ01000010.1"/>
</dbReference>
<evidence type="ECO:0000256" key="6">
    <source>
        <dbReference type="ARBA" id="ARBA00023033"/>
    </source>
</evidence>
<dbReference type="InterPro" id="IPR036396">
    <property type="entry name" value="Cyt_P450_sf"/>
</dbReference>
<dbReference type="PRINTS" id="PR00359">
    <property type="entry name" value="BP450"/>
</dbReference>
<keyword evidence="3" id="KW-0479">Metal-binding</keyword>
<sequence>MNDGLMTDPYGTYARLRESTPVRRVSGPDGSPAWLVTRYDDVRAALADERLSVHKKHALPGSYRGFSLPPALDANMLNMDPPDHTRIRRLVVKAFTGRRVEKLRAPVRHTADRLLDAVERDGHADLVAAYAEPLPITTICDLLGVPATHRRDFTDWTDALIAPDPARPQRAKEAVVAMLGFYTGLVADKRKAPGDDLLSDLIAARDEGDRLGEDELTSLAFLLHFAGYENAVQLIGNSVLALLTHPDQLAALRADPARLPGAVEEFMRYDTSAVFSIRRFAREDVTIGGVTVSAGETVFLGLGSAGRDPGRFPDPDRLDITRDAGGHLALGHGIHHCVGAPLARLELTVAVGALLERFPRLALGVPEQELRWRPSMRSRGLLALPVVF</sequence>
<dbReference type="GO" id="GO:0005506">
    <property type="term" value="F:iron ion binding"/>
    <property type="evidence" value="ECO:0007669"/>
    <property type="project" value="InterPro"/>
</dbReference>
<evidence type="ECO:0000256" key="2">
    <source>
        <dbReference type="ARBA" id="ARBA00022617"/>
    </source>
</evidence>
<dbReference type="Pfam" id="PF00067">
    <property type="entry name" value="p450"/>
    <property type="match status" value="1"/>
</dbReference>
<dbReference type="FunFam" id="1.10.630.10:FF:000018">
    <property type="entry name" value="Cytochrome P450 monooxygenase"/>
    <property type="match status" value="1"/>
</dbReference>
<proteinExistence type="inferred from homology"/>
<evidence type="ECO:0000256" key="3">
    <source>
        <dbReference type="ARBA" id="ARBA00022723"/>
    </source>
</evidence>
<evidence type="ECO:0000313" key="8">
    <source>
        <dbReference type="Proteomes" id="UP000483802"/>
    </source>
</evidence>
<dbReference type="GO" id="GO:0004497">
    <property type="term" value="F:monooxygenase activity"/>
    <property type="evidence" value="ECO:0007669"/>
    <property type="project" value="UniProtKB-KW"/>
</dbReference>
<dbReference type="PANTHER" id="PTHR46696:SF1">
    <property type="entry name" value="CYTOCHROME P450 YJIB-RELATED"/>
    <property type="match status" value="1"/>
</dbReference>
<comment type="similarity">
    <text evidence="1">Belongs to the cytochrome P450 family.</text>
</comment>
<name>A0A6L6WZN4_9ACTN</name>
<keyword evidence="4" id="KW-0560">Oxidoreductase</keyword>
<accession>A0A6L6WZN4</accession>
<organism evidence="7 8">
    <name type="scientific">Streptomyces typhae</name>
    <dbReference type="NCBI Taxonomy" id="2681492"/>
    <lineage>
        <taxon>Bacteria</taxon>
        <taxon>Bacillati</taxon>
        <taxon>Actinomycetota</taxon>
        <taxon>Actinomycetes</taxon>
        <taxon>Kitasatosporales</taxon>
        <taxon>Streptomycetaceae</taxon>
        <taxon>Streptomyces</taxon>
    </lineage>
</organism>
<dbReference type="EMBL" id="WPNZ01000010">
    <property type="protein sequence ID" value="MVO86972.1"/>
    <property type="molecule type" value="Genomic_DNA"/>
</dbReference>
<dbReference type="GO" id="GO:0016705">
    <property type="term" value="F:oxidoreductase activity, acting on paired donors, with incorporation or reduction of molecular oxygen"/>
    <property type="evidence" value="ECO:0007669"/>
    <property type="project" value="InterPro"/>
</dbReference>
<keyword evidence="6" id="KW-0503">Monooxygenase</keyword>
<evidence type="ECO:0000256" key="5">
    <source>
        <dbReference type="ARBA" id="ARBA00023004"/>
    </source>
</evidence>
<comment type="caution">
    <text evidence="7">The sequence shown here is derived from an EMBL/GenBank/DDBJ whole genome shotgun (WGS) entry which is preliminary data.</text>
</comment>
<dbReference type="AlphaFoldDB" id="A0A6L6WZN4"/>
<keyword evidence="2" id="KW-0349">Heme</keyword>
<dbReference type="InterPro" id="IPR001128">
    <property type="entry name" value="Cyt_P450"/>
</dbReference>
<dbReference type="Gene3D" id="1.10.630.10">
    <property type="entry name" value="Cytochrome P450"/>
    <property type="match status" value="1"/>
</dbReference>
<dbReference type="PANTHER" id="PTHR46696">
    <property type="entry name" value="P450, PUTATIVE (EUROFUNG)-RELATED"/>
    <property type="match status" value="1"/>
</dbReference>
<keyword evidence="8" id="KW-1185">Reference proteome</keyword>
<protein>
    <submittedName>
        <fullName evidence="7">Cytochrome P450</fullName>
    </submittedName>
</protein>
<keyword evidence="5" id="KW-0408">Iron</keyword>
<evidence type="ECO:0000256" key="1">
    <source>
        <dbReference type="ARBA" id="ARBA00010617"/>
    </source>
</evidence>
<evidence type="ECO:0000256" key="4">
    <source>
        <dbReference type="ARBA" id="ARBA00023002"/>
    </source>
</evidence>
<dbReference type="GO" id="GO:0020037">
    <property type="term" value="F:heme binding"/>
    <property type="evidence" value="ECO:0007669"/>
    <property type="project" value="InterPro"/>
</dbReference>
<dbReference type="InterPro" id="IPR002397">
    <property type="entry name" value="Cyt_P450_B"/>
</dbReference>
<gene>
    <name evidence="7" type="ORF">GPA10_19955</name>
</gene>
<dbReference type="Proteomes" id="UP000483802">
    <property type="component" value="Unassembled WGS sequence"/>
</dbReference>
<reference evidence="7 8" key="1">
    <citation type="submission" date="2019-11" db="EMBL/GenBank/DDBJ databases">
        <title>Streptomyces typhae sp. nov., a novel endophytic actinomycete isolated from the root of cattail pollen (Typha angustifolia L.).</title>
        <authorList>
            <person name="Peng C."/>
        </authorList>
    </citation>
    <scope>NUCLEOTIDE SEQUENCE [LARGE SCALE GENOMIC DNA]</scope>
    <source>
        <strain evidence="8">p1417</strain>
    </source>
</reference>